<dbReference type="KEGG" id="pth:PTH_1693"/>
<dbReference type="HOGENOM" id="CLU_071015_1_1_9"/>
<proteinExistence type="predicted"/>
<dbReference type="PANTHER" id="PTHR37689:SF1">
    <property type="entry name" value="PROTEIN FDHE"/>
    <property type="match status" value="1"/>
</dbReference>
<dbReference type="Pfam" id="PF24859">
    <property type="entry name" value="FdhE_central"/>
    <property type="match status" value="1"/>
</dbReference>
<keyword evidence="3" id="KW-1185">Reference proteome</keyword>
<organism evidence="2 3">
    <name type="scientific">Pelotomaculum thermopropionicum (strain DSM 13744 / JCM 10971 / SI)</name>
    <dbReference type="NCBI Taxonomy" id="370438"/>
    <lineage>
        <taxon>Bacteria</taxon>
        <taxon>Bacillati</taxon>
        <taxon>Bacillota</taxon>
        <taxon>Clostridia</taxon>
        <taxon>Eubacteriales</taxon>
        <taxon>Desulfotomaculaceae</taxon>
        <taxon>Pelotomaculum</taxon>
    </lineage>
</organism>
<dbReference type="STRING" id="370438.PTH_1693"/>
<protein>
    <recommendedName>
        <fullName evidence="1">FdhE central domain-containing protein</fullName>
    </recommendedName>
</protein>
<gene>
    <name evidence="2" type="ordered locus">PTH_1693</name>
</gene>
<dbReference type="InterPro" id="IPR056797">
    <property type="entry name" value="FdhE_central"/>
</dbReference>
<evidence type="ECO:0000259" key="1">
    <source>
        <dbReference type="Pfam" id="PF24859"/>
    </source>
</evidence>
<dbReference type="eggNOG" id="COG3058">
    <property type="taxonomic scope" value="Bacteria"/>
</dbReference>
<name>A5D1K2_PELTS</name>
<dbReference type="SUPFAM" id="SSF144020">
    <property type="entry name" value="FdhE-like"/>
    <property type="match status" value="1"/>
</dbReference>
<dbReference type="PANTHER" id="PTHR37689">
    <property type="entry name" value="PROTEIN FDHE"/>
    <property type="match status" value="1"/>
</dbReference>
<feature type="domain" description="FdhE central" evidence="1">
    <location>
        <begin position="155"/>
        <end position="189"/>
    </location>
</feature>
<dbReference type="InterPro" id="IPR024064">
    <property type="entry name" value="FdhE-like_sf"/>
</dbReference>
<accession>A5D1K2</accession>
<sequence>MKNSLQSIMADFNQEFLGIELPEGAVKFDRPAPEVLNAGLENGTPLISVCPPKIEADTFFVTLNNVAGLIKKYMPGLAAETEQIINAMPSQPDARETFISRVFTPGTNLLSCLEQDLPPETLGFLLNHTVKLFMRQYALNAHSLYDSEHWLKSSCPVCGGRPTLALLEKDTGKRLLYCGMCEVKWRFQRLGCPFCLNGESEFFTVEGMEKYRVYFCEKCKGYIKTIDGGKTGGKDLNLFWEDINTIQLDILAIREGFFSPQAGLPLNT</sequence>
<dbReference type="GO" id="GO:0008199">
    <property type="term" value="F:ferric iron binding"/>
    <property type="evidence" value="ECO:0007669"/>
    <property type="project" value="TreeGrafter"/>
</dbReference>
<dbReference type="InterPro" id="IPR006452">
    <property type="entry name" value="Formate_DH_accessory"/>
</dbReference>
<evidence type="ECO:0000313" key="3">
    <source>
        <dbReference type="Proteomes" id="UP000006556"/>
    </source>
</evidence>
<dbReference type="Proteomes" id="UP000006556">
    <property type="component" value="Chromosome"/>
</dbReference>
<dbReference type="AlphaFoldDB" id="A5D1K2"/>
<dbReference type="CDD" id="cd16341">
    <property type="entry name" value="FdhE"/>
    <property type="match status" value="1"/>
</dbReference>
<dbReference type="EMBL" id="AP009389">
    <property type="protein sequence ID" value="BAF59874.1"/>
    <property type="molecule type" value="Genomic_DNA"/>
</dbReference>
<reference evidence="3" key="1">
    <citation type="journal article" date="2008" name="Genome Res.">
        <title>The genome of Pelotomaculum thermopropionicum reveals niche-associated evolution in anaerobic microbiota.</title>
        <authorList>
            <person name="Kosaka T."/>
            <person name="Kato S."/>
            <person name="Shimoyama T."/>
            <person name="Ishii S."/>
            <person name="Abe T."/>
            <person name="Watanabe K."/>
        </authorList>
    </citation>
    <scope>NUCLEOTIDE SEQUENCE [LARGE SCALE GENOMIC DNA]</scope>
    <source>
        <strain evidence="3">DSM 13744 / JCM 10971 / SI</strain>
    </source>
</reference>
<dbReference type="GO" id="GO:0005829">
    <property type="term" value="C:cytosol"/>
    <property type="evidence" value="ECO:0007669"/>
    <property type="project" value="TreeGrafter"/>
</dbReference>
<dbReference type="GO" id="GO:0051604">
    <property type="term" value="P:protein maturation"/>
    <property type="evidence" value="ECO:0007669"/>
    <property type="project" value="TreeGrafter"/>
</dbReference>
<evidence type="ECO:0000313" key="2">
    <source>
        <dbReference type="EMBL" id="BAF59874.1"/>
    </source>
</evidence>
<dbReference type="Gene3D" id="3.90.1670.10">
    <property type="entry name" value="FdhE-like domain"/>
    <property type="match status" value="1"/>
</dbReference>